<dbReference type="InParanoid" id="A0C591"/>
<reference evidence="1 2" key="1">
    <citation type="journal article" date="2006" name="Nature">
        <title>Global trends of whole-genome duplications revealed by the ciliate Paramecium tetraurelia.</title>
        <authorList>
            <consortium name="Genoscope"/>
            <person name="Aury J.-M."/>
            <person name="Jaillon O."/>
            <person name="Duret L."/>
            <person name="Noel B."/>
            <person name="Jubin C."/>
            <person name="Porcel B.M."/>
            <person name="Segurens B."/>
            <person name="Daubin V."/>
            <person name="Anthouard V."/>
            <person name="Aiach N."/>
            <person name="Arnaiz O."/>
            <person name="Billaut A."/>
            <person name="Beisson J."/>
            <person name="Blanc I."/>
            <person name="Bouhouche K."/>
            <person name="Camara F."/>
            <person name="Duharcourt S."/>
            <person name="Guigo R."/>
            <person name="Gogendeau D."/>
            <person name="Katinka M."/>
            <person name="Keller A.-M."/>
            <person name="Kissmehl R."/>
            <person name="Klotz C."/>
            <person name="Koll F."/>
            <person name="Le Moue A."/>
            <person name="Lepere C."/>
            <person name="Malinsky S."/>
            <person name="Nowacki M."/>
            <person name="Nowak J.K."/>
            <person name="Plattner H."/>
            <person name="Poulain J."/>
            <person name="Ruiz F."/>
            <person name="Serrano V."/>
            <person name="Zagulski M."/>
            <person name="Dessen P."/>
            <person name="Betermier M."/>
            <person name="Weissenbach J."/>
            <person name="Scarpelli C."/>
            <person name="Schachter V."/>
            <person name="Sperling L."/>
            <person name="Meyer E."/>
            <person name="Cohen J."/>
            <person name="Wincker P."/>
        </authorList>
    </citation>
    <scope>NUCLEOTIDE SEQUENCE [LARGE SCALE GENOMIC DNA]</scope>
    <source>
        <strain evidence="1 2">Stock d4-2</strain>
    </source>
</reference>
<dbReference type="KEGG" id="ptm:GSPATT00006457001"/>
<sequence length="408" mass="49137">MKSYTIVNFDFTGNDGLVTVRVRPRVQSQEKKYIATEFQRPSKATDPIFSHQDQSLLKQKDTLIKVKYRCSKTEIASLKRLLKRSFNTKEFQEFYKIYGPKLIEIDFGNIELFNVKGQNQYNIKELQQYDREKQFIRWGIIFSIAQLSKFIETQSIQDQIIALQFYNLLVRERLFTLRILRYYKDDKKRKQFPYTYLYIYDFEDCVEFNVQSFQESQSGQIKAQNIFLPLLKYKFFENQYDNFQFENIIVPFFQNPPDDSQQIQLFFVHFNKSGYKFRGERVVQSENIDKEKKYQCYIFVDFDTTYYNQQRLVNGVQDFANIHNFELTFNDIQFVNLKNQGKCFLEEYVDYIETEFFQQQKGSTEDKMNYIFKQLPKEISKKSFNDILDPSFIIPQNVESIMAQFFGN</sequence>
<dbReference type="EMBL" id="CT868041">
    <property type="protein sequence ID" value="CAK65958.1"/>
    <property type="molecule type" value="Genomic_DNA"/>
</dbReference>
<evidence type="ECO:0000313" key="2">
    <source>
        <dbReference type="Proteomes" id="UP000000600"/>
    </source>
</evidence>
<dbReference type="OrthoDB" id="308419at2759"/>
<dbReference type="GeneID" id="5019140"/>
<name>A0C591_PARTE</name>
<gene>
    <name evidence="1" type="ORF">GSPATT00006457001</name>
</gene>
<dbReference type="RefSeq" id="XP_001433355.1">
    <property type="nucleotide sequence ID" value="XM_001433318.1"/>
</dbReference>
<accession>A0C591</accession>
<dbReference type="Proteomes" id="UP000000600">
    <property type="component" value="Unassembled WGS sequence"/>
</dbReference>
<dbReference type="AlphaFoldDB" id="A0C591"/>
<proteinExistence type="predicted"/>
<keyword evidence="2" id="KW-1185">Reference proteome</keyword>
<organism evidence="1 2">
    <name type="scientific">Paramecium tetraurelia</name>
    <dbReference type="NCBI Taxonomy" id="5888"/>
    <lineage>
        <taxon>Eukaryota</taxon>
        <taxon>Sar</taxon>
        <taxon>Alveolata</taxon>
        <taxon>Ciliophora</taxon>
        <taxon>Intramacronucleata</taxon>
        <taxon>Oligohymenophorea</taxon>
        <taxon>Peniculida</taxon>
        <taxon>Parameciidae</taxon>
        <taxon>Paramecium</taxon>
    </lineage>
</organism>
<evidence type="ECO:0000313" key="1">
    <source>
        <dbReference type="EMBL" id="CAK65958.1"/>
    </source>
</evidence>
<dbReference type="OMA" id="IEIDFGN"/>
<dbReference type="HOGENOM" id="CLU_682341_0_0_1"/>
<protein>
    <submittedName>
        <fullName evidence="1">Uncharacterized protein</fullName>
    </submittedName>
</protein>